<dbReference type="EMBL" id="JAFBCF010000001">
    <property type="protein sequence ID" value="MBM7800557.1"/>
    <property type="molecule type" value="Genomic_DNA"/>
</dbReference>
<feature type="domain" description="NIPSNAP" evidence="1">
    <location>
        <begin position="7"/>
        <end position="111"/>
    </location>
</feature>
<name>A0ABS2RQ02_9ACTN</name>
<dbReference type="RefSeq" id="WP_204919903.1">
    <property type="nucleotide sequence ID" value="NZ_BAAAQP010000003.1"/>
</dbReference>
<dbReference type="InterPro" id="IPR011008">
    <property type="entry name" value="Dimeric_a/b-barrel"/>
</dbReference>
<gene>
    <name evidence="2" type="ORF">JOE57_003478</name>
</gene>
<dbReference type="Gene3D" id="3.30.70.100">
    <property type="match status" value="1"/>
</dbReference>
<reference evidence="2 3" key="1">
    <citation type="submission" date="2021-01" db="EMBL/GenBank/DDBJ databases">
        <title>Sequencing the genomes of 1000 actinobacteria strains.</title>
        <authorList>
            <person name="Klenk H.-P."/>
        </authorList>
    </citation>
    <scope>NUCLEOTIDE SEQUENCE [LARGE SCALE GENOMIC DNA]</scope>
    <source>
        <strain evidence="2 3">DSM 18662</strain>
    </source>
</reference>
<dbReference type="Proteomes" id="UP000704762">
    <property type="component" value="Unassembled WGS sequence"/>
</dbReference>
<evidence type="ECO:0000313" key="3">
    <source>
        <dbReference type="Proteomes" id="UP000704762"/>
    </source>
</evidence>
<dbReference type="InterPro" id="IPR012577">
    <property type="entry name" value="NIPSNAP"/>
</dbReference>
<evidence type="ECO:0000259" key="1">
    <source>
        <dbReference type="Pfam" id="PF07978"/>
    </source>
</evidence>
<comment type="caution">
    <text evidence="2">The sequence shown here is derived from an EMBL/GenBank/DDBJ whole genome shotgun (WGS) entry which is preliminary data.</text>
</comment>
<organism evidence="2 3">
    <name type="scientific">Microlunatus panaciterrae</name>
    <dbReference type="NCBI Taxonomy" id="400768"/>
    <lineage>
        <taxon>Bacteria</taxon>
        <taxon>Bacillati</taxon>
        <taxon>Actinomycetota</taxon>
        <taxon>Actinomycetes</taxon>
        <taxon>Propionibacteriales</taxon>
        <taxon>Propionibacteriaceae</taxon>
        <taxon>Microlunatus</taxon>
    </lineage>
</organism>
<proteinExistence type="predicted"/>
<dbReference type="SUPFAM" id="SSF54909">
    <property type="entry name" value="Dimeric alpha+beta barrel"/>
    <property type="match status" value="1"/>
</dbReference>
<accession>A0ABS2RQ02</accession>
<keyword evidence="3" id="KW-1185">Reference proteome</keyword>
<dbReference type="Pfam" id="PF07978">
    <property type="entry name" value="NIPSNAP"/>
    <property type="match status" value="1"/>
</dbReference>
<protein>
    <recommendedName>
        <fullName evidence="1">NIPSNAP domain-containing protein</fullName>
    </recommendedName>
</protein>
<evidence type="ECO:0000313" key="2">
    <source>
        <dbReference type="EMBL" id="MBM7800557.1"/>
    </source>
</evidence>
<sequence length="113" mass="12737">MSTSRVFELRTYQAAPGMGSRMHTRFRDHTLRIFRKHNMEPLAFFSPTDGANTEDTLIYLLGFESREAAEAAWTAFRADPEWQQVKAASEANGTVVEKTESVFLTAAPYSPMS</sequence>